<keyword evidence="3" id="KW-0547">Nucleotide-binding</keyword>
<dbReference type="InterPro" id="IPR003439">
    <property type="entry name" value="ABC_transporter-like_ATP-bd"/>
</dbReference>
<dbReference type="Gene3D" id="3.40.50.300">
    <property type="entry name" value="P-loop containing nucleotide triphosphate hydrolases"/>
    <property type="match status" value="1"/>
</dbReference>
<evidence type="ECO:0000256" key="2">
    <source>
        <dbReference type="ARBA" id="ARBA00022448"/>
    </source>
</evidence>
<comment type="caution">
    <text evidence="7">The sequence shown here is derived from an EMBL/GenBank/DDBJ whole genome shotgun (WGS) entry which is preliminary data.</text>
</comment>
<dbReference type="GO" id="GO:0043190">
    <property type="term" value="C:ATP-binding cassette (ABC) transporter complex"/>
    <property type="evidence" value="ECO:0007669"/>
    <property type="project" value="InterPro"/>
</dbReference>
<dbReference type="InterPro" id="IPR050093">
    <property type="entry name" value="ABC_SmlMolc_Importer"/>
</dbReference>
<keyword evidence="2" id="KW-0813">Transport</keyword>
<sequence length="363" mass="39964">MSEPVIVQLESITKQFNRAAAPAIAQVSLSLQQGEILSLLGPSGCGKTTLLRLVAGFEKPQQGSIEIAGQPVAGNGIWVPPEKRDVGIVFQDYALFPHLSVGDNIAFGLQQSKSISKDSIQKRIQEALALVRLEGLQKRYPHELSGGQQQRVALARALAPQPALILLDEPLSNLDVQVRLQLREEIRRILKDSGTSAIFVTHDQEEALCISDRVGVMQQGKLEQLGSPEAIYTEPATRFVAEFVSQANFIRAHRRGQFWETELGQFPITSPLEGEQADLMIREEAIILQADETGVATIRDRTFLGREHRYRIQTASGEYLNVRTPTSAPLAVGTRVLLSVRDRKVRVFPTNASVSAVNTPVLH</sequence>
<dbReference type="PROSITE" id="PS50893">
    <property type="entry name" value="ABC_TRANSPORTER_2"/>
    <property type="match status" value="1"/>
</dbReference>
<dbReference type="OrthoDB" id="508245at2"/>
<accession>A0A1E5QQZ6</accession>
<evidence type="ECO:0000313" key="7">
    <source>
        <dbReference type="EMBL" id="OEJ77088.1"/>
    </source>
</evidence>
<dbReference type="EC" id="7.6.2.9" evidence="5"/>
<gene>
    <name evidence="7" type="ORF">BH720_01270</name>
</gene>
<proteinExistence type="predicted"/>
<dbReference type="PROSITE" id="PS00211">
    <property type="entry name" value="ABC_TRANSPORTER_1"/>
    <property type="match status" value="1"/>
</dbReference>
<evidence type="ECO:0000256" key="3">
    <source>
        <dbReference type="ARBA" id="ARBA00022741"/>
    </source>
</evidence>
<dbReference type="SMART" id="SM00382">
    <property type="entry name" value="AAA"/>
    <property type="match status" value="1"/>
</dbReference>
<evidence type="ECO:0000256" key="5">
    <source>
        <dbReference type="ARBA" id="ARBA00066388"/>
    </source>
</evidence>
<dbReference type="Pfam" id="PF00005">
    <property type="entry name" value="ABC_tran"/>
    <property type="match status" value="1"/>
</dbReference>
<dbReference type="GO" id="GO:0015418">
    <property type="term" value="F:ABC-type quaternary ammonium compound transporting activity"/>
    <property type="evidence" value="ECO:0007669"/>
    <property type="project" value="UniProtKB-EC"/>
</dbReference>
<dbReference type="AlphaFoldDB" id="A0A1E5QQZ6"/>
<dbReference type="PANTHER" id="PTHR42781:SF4">
    <property type="entry name" value="SPERMIDINE_PUTRESCINE IMPORT ATP-BINDING PROTEIN POTA"/>
    <property type="match status" value="1"/>
</dbReference>
<name>A0A1E5QQZ6_9CYAN</name>
<dbReference type="EMBL" id="MJGC01000016">
    <property type="protein sequence ID" value="OEJ77088.1"/>
    <property type="molecule type" value="Genomic_DNA"/>
</dbReference>
<dbReference type="GO" id="GO:0016887">
    <property type="term" value="F:ATP hydrolysis activity"/>
    <property type="evidence" value="ECO:0007669"/>
    <property type="project" value="InterPro"/>
</dbReference>
<dbReference type="InterPro" id="IPR003593">
    <property type="entry name" value="AAA+_ATPase"/>
</dbReference>
<feature type="domain" description="ABC transporter" evidence="6">
    <location>
        <begin position="7"/>
        <end position="244"/>
    </location>
</feature>
<protein>
    <recommendedName>
        <fullName evidence="5">ABC-type quaternary amine transporter</fullName>
        <ecNumber evidence="5">7.6.2.9</ecNumber>
    </recommendedName>
</protein>
<comment type="subcellular location">
    <subcellularLocation>
        <location evidence="1">Cell inner membrane</location>
        <topology evidence="1">Peripheral membrane protein</topology>
    </subcellularLocation>
</comment>
<evidence type="ECO:0000259" key="6">
    <source>
        <dbReference type="PROSITE" id="PS50893"/>
    </source>
</evidence>
<organism evidence="7">
    <name type="scientific">Desertifilum tharense IPPAS B-1220</name>
    <dbReference type="NCBI Taxonomy" id="1781255"/>
    <lineage>
        <taxon>Bacteria</taxon>
        <taxon>Bacillati</taxon>
        <taxon>Cyanobacteriota</taxon>
        <taxon>Cyanophyceae</taxon>
        <taxon>Desertifilales</taxon>
        <taxon>Desertifilaceae</taxon>
        <taxon>Desertifilum</taxon>
    </lineage>
</organism>
<dbReference type="STRING" id="1781255.BH720_01270"/>
<dbReference type="InterPro" id="IPR027417">
    <property type="entry name" value="P-loop_NTPase"/>
</dbReference>
<reference evidence="7" key="1">
    <citation type="submission" date="2016-09" db="EMBL/GenBank/DDBJ databases">
        <title>Draft genome of thermotolerant cyanobacterium Desertifilum sp. strain IPPAS B-1220.</title>
        <authorList>
            <person name="Sinetova M.A."/>
            <person name="Bolakhan K."/>
            <person name="Zayadan B.K."/>
            <person name="Mironov K.S."/>
            <person name="Ustinova V."/>
            <person name="Kupriyanova E.V."/>
            <person name="Sidorov R.A."/>
            <person name="Skrypnik A.N."/>
            <person name="Gogoleva N.E."/>
            <person name="Gogolev Y.V."/>
            <person name="Los D.A."/>
        </authorList>
    </citation>
    <scope>NUCLEOTIDE SEQUENCE [LARGE SCALE GENOMIC DNA]</scope>
    <source>
        <strain evidence="7">IPPAS B-1220</strain>
    </source>
</reference>
<dbReference type="RefSeq" id="WP_069965328.1">
    <property type="nucleotide sequence ID" value="NZ_CM124774.1"/>
</dbReference>
<dbReference type="InterPro" id="IPR017871">
    <property type="entry name" value="ABC_transporter-like_CS"/>
</dbReference>
<dbReference type="Pfam" id="PF08402">
    <property type="entry name" value="TOBE_2"/>
    <property type="match status" value="1"/>
</dbReference>
<dbReference type="FunFam" id="3.40.50.300:FF:000425">
    <property type="entry name" value="Probable ABC transporter, ATP-binding subunit"/>
    <property type="match status" value="1"/>
</dbReference>
<evidence type="ECO:0000256" key="4">
    <source>
        <dbReference type="ARBA" id="ARBA00022840"/>
    </source>
</evidence>
<keyword evidence="4" id="KW-0067">ATP-binding</keyword>
<dbReference type="SUPFAM" id="SSF50331">
    <property type="entry name" value="MOP-like"/>
    <property type="match status" value="1"/>
</dbReference>
<dbReference type="InterPro" id="IPR008995">
    <property type="entry name" value="Mo/tungstate-bd_C_term_dom"/>
</dbReference>
<dbReference type="InterPro" id="IPR013611">
    <property type="entry name" value="Transp-assoc_OB_typ2"/>
</dbReference>
<dbReference type="GO" id="GO:0005524">
    <property type="term" value="F:ATP binding"/>
    <property type="evidence" value="ECO:0007669"/>
    <property type="project" value="UniProtKB-KW"/>
</dbReference>
<dbReference type="SUPFAM" id="SSF52540">
    <property type="entry name" value="P-loop containing nucleoside triphosphate hydrolases"/>
    <property type="match status" value="1"/>
</dbReference>
<dbReference type="PANTHER" id="PTHR42781">
    <property type="entry name" value="SPERMIDINE/PUTRESCINE IMPORT ATP-BINDING PROTEIN POTA"/>
    <property type="match status" value="1"/>
</dbReference>
<evidence type="ECO:0000256" key="1">
    <source>
        <dbReference type="ARBA" id="ARBA00004417"/>
    </source>
</evidence>